<proteinExistence type="predicted"/>
<evidence type="ECO:0000256" key="1">
    <source>
        <dbReference type="SAM" id="Phobius"/>
    </source>
</evidence>
<keyword evidence="1" id="KW-1133">Transmembrane helix</keyword>
<protein>
    <recommendedName>
        <fullName evidence="4">Magnesium transporter</fullName>
    </recommendedName>
</protein>
<gene>
    <name evidence="2" type="ORF">GAYE_SCF01G1930</name>
</gene>
<comment type="caution">
    <text evidence="2">The sequence shown here is derived from an EMBL/GenBank/DDBJ whole genome shotgun (WGS) entry which is preliminary data.</text>
</comment>
<name>A0AAV9I9V7_9RHOD</name>
<keyword evidence="1" id="KW-0472">Membrane</keyword>
<evidence type="ECO:0008006" key="4">
    <source>
        <dbReference type="Google" id="ProtNLM"/>
    </source>
</evidence>
<keyword evidence="1" id="KW-0812">Transmembrane</keyword>
<dbReference type="EMBL" id="JANCYU010000021">
    <property type="protein sequence ID" value="KAK4524031.1"/>
    <property type="molecule type" value="Genomic_DNA"/>
</dbReference>
<feature type="transmembrane region" description="Helical" evidence="1">
    <location>
        <begin position="291"/>
        <end position="315"/>
    </location>
</feature>
<dbReference type="Proteomes" id="UP001300502">
    <property type="component" value="Unassembled WGS sequence"/>
</dbReference>
<evidence type="ECO:0000313" key="3">
    <source>
        <dbReference type="Proteomes" id="UP001300502"/>
    </source>
</evidence>
<reference evidence="2 3" key="1">
    <citation type="submission" date="2022-07" db="EMBL/GenBank/DDBJ databases">
        <title>Genome-wide signatures of adaptation to extreme environments.</title>
        <authorList>
            <person name="Cho C.H."/>
            <person name="Yoon H.S."/>
        </authorList>
    </citation>
    <scope>NUCLEOTIDE SEQUENCE [LARGE SCALE GENOMIC DNA]</scope>
    <source>
        <strain evidence="2 3">108.79 E11</strain>
    </source>
</reference>
<sequence length="336" mass="38905">MTPKELYPRVRYSVYQISLDFKLSTFQATEREIRSIYESSLETQGKSDNSLSILLEKHLQHFLITQTSAEIHIYESDSAIVSCGKWKAIVLPQCLLLISCPLTLDDIILQLMNDRNFYLFEYPGVKLKPLVLFFRILTAEYKRQRNYVSCFMSNLQSCQNIHVVSNEITQLHSFALSSKEELHALCSHVSALVLEICSYDWQNAQGALRELLMVHKELSQIRKSLIHYEQVLFCWMERSRTEMQNMRTNVVVYNFFMNIILCSVLIASTTGNSFGTNLNIPLYYSTKGYKAALWYIVSFSVIIVACILIALFVTCNKSVTEYIKKQRNHSFRLSSE</sequence>
<dbReference type="AlphaFoldDB" id="A0AAV9I9V7"/>
<organism evidence="2 3">
    <name type="scientific">Galdieria yellowstonensis</name>
    <dbReference type="NCBI Taxonomy" id="3028027"/>
    <lineage>
        <taxon>Eukaryota</taxon>
        <taxon>Rhodophyta</taxon>
        <taxon>Bangiophyceae</taxon>
        <taxon>Galdieriales</taxon>
        <taxon>Galdieriaceae</taxon>
        <taxon>Galdieria</taxon>
    </lineage>
</organism>
<evidence type="ECO:0000313" key="2">
    <source>
        <dbReference type="EMBL" id="KAK4524031.1"/>
    </source>
</evidence>
<keyword evidence="3" id="KW-1185">Reference proteome</keyword>
<accession>A0AAV9I9V7</accession>
<feature type="transmembrane region" description="Helical" evidence="1">
    <location>
        <begin position="250"/>
        <end position="271"/>
    </location>
</feature>